<dbReference type="Pfam" id="PF13426">
    <property type="entry name" value="PAS_9"/>
    <property type="match status" value="1"/>
</dbReference>
<dbReference type="EMBL" id="CP017174">
    <property type="protein sequence ID" value="QDE68324.1"/>
    <property type="molecule type" value="Genomic_DNA"/>
</dbReference>
<dbReference type="SUPFAM" id="SSF47384">
    <property type="entry name" value="Homodimeric domain of signal transducing histidine kinase"/>
    <property type="match status" value="1"/>
</dbReference>
<dbReference type="GO" id="GO:0030295">
    <property type="term" value="F:protein kinase activator activity"/>
    <property type="evidence" value="ECO:0007669"/>
    <property type="project" value="TreeGrafter"/>
</dbReference>
<keyword evidence="5" id="KW-0418">Kinase</keyword>
<keyword evidence="3" id="KW-0597">Phosphoprotein</keyword>
<dbReference type="InterPro" id="IPR004358">
    <property type="entry name" value="Sig_transdc_His_kin-like_C"/>
</dbReference>
<evidence type="ECO:0000256" key="6">
    <source>
        <dbReference type="ARBA" id="ARBA00023136"/>
    </source>
</evidence>
<dbReference type="InterPro" id="IPR035965">
    <property type="entry name" value="PAS-like_dom_sf"/>
</dbReference>
<dbReference type="Gene3D" id="1.10.287.130">
    <property type="match status" value="1"/>
</dbReference>
<evidence type="ECO:0000256" key="5">
    <source>
        <dbReference type="ARBA" id="ARBA00022777"/>
    </source>
</evidence>
<evidence type="ECO:0000256" key="1">
    <source>
        <dbReference type="ARBA" id="ARBA00000085"/>
    </source>
</evidence>
<dbReference type="SMART" id="SM00388">
    <property type="entry name" value="HisKA"/>
    <property type="match status" value="1"/>
</dbReference>
<dbReference type="InterPro" id="IPR003594">
    <property type="entry name" value="HATPase_dom"/>
</dbReference>
<dbReference type="CDD" id="cd00130">
    <property type="entry name" value="PAS"/>
    <property type="match status" value="1"/>
</dbReference>
<dbReference type="Pfam" id="PF02518">
    <property type="entry name" value="HATPase_c"/>
    <property type="match status" value="1"/>
</dbReference>
<dbReference type="AlphaFoldDB" id="A0AAE6G0C2"/>
<evidence type="ECO:0000313" key="10">
    <source>
        <dbReference type="EMBL" id="QDE68324.1"/>
    </source>
</evidence>
<dbReference type="NCBIfam" id="TIGR00229">
    <property type="entry name" value="sensory_box"/>
    <property type="match status" value="1"/>
</dbReference>
<accession>A0AAE6G0C2</accession>
<keyword evidence="4" id="KW-0808">Transferase</keyword>
<evidence type="ECO:0000256" key="4">
    <source>
        <dbReference type="ARBA" id="ARBA00022679"/>
    </source>
</evidence>
<dbReference type="SMART" id="SM00091">
    <property type="entry name" value="PAS"/>
    <property type="match status" value="1"/>
</dbReference>
<protein>
    <recommendedName>
        <fullName evidence="2">histidine kinase</fullName>
        <ecNumber evidence="2">2.7.13.3</ecNumber>
    </recommendedName>
</protein>
<dbReference type="InterPro" id="IPR036097">
    <property type="entry name" value="HisK_dim/P_sf"/>
</dbReference>
<dbReference type="SUPFAM" id="SSF55785">
    <property type="entry name" value="PYP-like sensor domain (PAS domain)"/>
    <property type="match status" value="1"/>
</dbReference>
<dbReference type="PANTHER" id="PTHR42878">
    <property type="entry name" value="TWO-COMPONENT HISTIDINE KINASE"/>
    <property type="match status" value="1"/>
</dbReference>
<evidence type="ECO:0000259" key="9">
    <source>
        <dbReference type="PROSITE" id="PS50113"/>
    </source>
</evidence>
<dbReference type="SMART" id="SM00387">
    <property type="entry name" value="HATPase_c"/>
    <property type="match status" value="1"/>
</dbReference>
<dbReference type="Gene3D" id="3.30.450.20">
    <property type="entry name" value="PAS domain"/>
    <property type="match status" value="1"/>
</dbReference>
<evidence type="ECO:0000256" key="2">
    <source>
        <dbReference type="ARBA" id="ARBA00012438"/>
    </source>
</evidence>
<dbReference type="Proteomes" id="UP000320179">
    <property type="component" value="Chromosome"/>
</dbReference>
<dbReference type="EC" id="2.7.13.3" evidence="2"/>
<dbReference type="GO" id="GO:0016020">
    <property type="term" value="C:membrane"/>
    <property type="evidence" value="ECO:0007669"/>
    <property type="project" value="UniProtKB-SubCell"/>
</dbReference>
<feature type="domain" description="PAS" evidence="8">
    <location>
        <begin position="28"/>
        <end position="85"/>
    </location>
</feature>
<dbReference type="PROSITE" id="PS50112">
    <property type="entry name" value="PAS"/>
    <property type="match status" value="1"/>
</dbReference>
<dbReference type="InterPro" id="IPR001610">
    <property type="entry name" value="PAC"/>
</dbReference>
<dbReference type="SUPFAM" id="SSF55874">
    <property type="entry name" value="ATPase domain of HSP90 chaperone/DNA topoisomerase II/histidine kinase"/>
    <property type="match status" value="1"/>
</dbReference>
<evidence type="ECO:0000256" key="3">
    <source>
        <dbReference type="ARBA" id="ARBA00022553"/>
    </source>
</evidence>
<gene>
    <name evidence="10" type="ORF">BHS09_15800</name>
</gene>
<dbReference type="InterPro" id="IPR005467">
    <property type="entry name" value="His_kinase_dom"/>
</dbReference>
<dbReference type="Pfam" id="PF00512">
    <property type="entry name" value="HisKA"/>
    <property type="match status" value="1"/>
</dbReference>
<feature type="domain" description="Histidine kinase" evidence="7">
    <location>
        <begin position="150"/>
        <end position="366"/>
    </location>
</feature>
<dbReference type="GO" id="GO:0007234">
    <property type="term" value="P:osmosensory signaling via phosphorelay pathway"/>
    <property type="evidence" value="ECO:0007669"/>
    <property type="project" value="TreeGrafter"/>
</dbReference>
<dbReference type="GO" id="GO:0000155">
    <property type="term" value="F:phosphorelay sensor kinase activity"/>
    <property type="evidence" value="ECO:0007669"/>
    <property type="project" value="InterPro"/>
</dbReference>
<organism evidence="10 11">
    <name type="scientific">Myxococcus xanthus</name>
    <dbReference type="NCBI Taxonomy" id="34"/>
    <lineage>
        <taxon>Bacteria</taxon>
        <taxon>Pseudomonadati</taxon>
        <taxon>Myxococcota</taxon>
        <taxon>Myxococcia</taxon>
        <taxon>Myxococcales</taxon>
        <taxon>Cystobacterineae</taxon>
        <taxon>Myxococcaceae</taxon>
        <taxon>Myxococcus</taxon>
    </lineage>
</organism>
<reference evidence="10 11" key="1">
    <citation type="journal article" date="2019" name="Science">
        <title>Social genes are selection hotspots in kin groups of a soil microbe.</title>
        <authorList>
            <person name="Wielgoss S."/>
            <person name="Wolfensberger R."/>
            <person name="Sun L."/>
            <person name="Fiegna F."/>
            <person name="Velicer G.J."/>
        </authorList>
    </citation>
    <scope>NUCLEOTIDE SEQUENCE [LARGE SCALE GENOMIC DNA]</scope>
    <source>
        <strain evidence="10 11">MC3.5.9c15</strain>
    </source>
</reference>
<dbReference type="InterPro" id="IPR050351">
    <property type="entry name" value="BphY/WalK/GraS-like"/>
</dbReference>
<evidence type="ECO:0000259" key="7">
    <source>
        <dbReference type="PROSITE" id="PS50109"/>
    </source>
</evidence>
<evidence type="ECO:0000313" key="11">
    <source>
        <dbReference type="Proteomes" id="UP000320179"/>
    </source>
</evidence>
<sequence>MTRGTMAAQVTEGESLQFALDDIKDYAIFMVDLEGRIASWNAGAERSKGYSAQEIVGKPFSILFAPEDIQSGQPAREMRLALERGVYMGEGVRVRKDGSRFDAEVTLRLLLDDAGQPRGFVKVTRDITERKRAQEAERKRIEFEKELIGIVSHDLRNPLNAILLSATQLLRRQEMDALQARGLVRIVSSAERAARLIGDLLDFTQARLGDGLAIHRRPTDLQGLALQVVEEVRLSNPGREVQMEHSGDGTGNWDMDRIAQLLVNLLSNALKYGASDRPVRLITRGDADGSVDIEVHNWGEPIPPGELPYLFERLSRGPSVTGKPQGGIGLGLFIANQVVRAHEGTIQVFSSRENGTTFTVRLPRQAS</sequence>
<dbReference type="InterPro" id="IPR000014">
    <property type="entry name" value="PAS"/>
</dbReference>
<dbReference type="PANTHER" id="PTHR42878:SF13">
    <property type="entry name" value="HISTIDINE KINASE"/>
    <property type="match status" value="1"/>
</dbReference>
<dbReference type="InterPro" id="IPR003661">
    <property type="entry name" value="HisK_dim/P_dom"/>
</dbReference>
<dbReference type="CDD" id="cd00082">
    <property type="entry name" value="HisKA"/>
    <property type="match status" value="1"/>
</dbReference>
<dbReference type="InterPro" id="IPR000700">
    <property type="entry name" value="PAS-assoc_C"/>
</dbReference>
<dbReference type="Gene3D" id="3.30.565.10">
    <property type="entry name" value="Histidine kinase-like ATPase, C-terminal domain"/>
    <property type="match status" value="1"/>
</dbReference>
<name>A0AAE6G0C2_MYXXA</name>
<dbReference type="GO" id="GO:0000156">
    <property type="term" value="F:phosphorelay response regulator activity"/>
    <property type="evidence" value="ECO:0007669"/>
    <property type="project" value="TreeGrafter"/>
</dbReference>
<dbReference type="RefSeq" id="WP_140798305.1">
    <property type="nucleotide sequence ID" value="NZ_CP017172.1"/>
</dbReference>
<dbReference type="PROSITE" id="PS50113">
    <property type="entry name" value="PAC"/>
    <property type="match status" value="1"/>
</dbReference>
<comment type="catalytic activity">
    <reaction evidence="1">
        <text>ATP + protein L-histidine = ADP + protein N-phospho-L-histidine.</text>
        <dbReference type="EC" id="2.7.13.3"/>
    </reaction>
</comment>
<dbReference type="PRINTS" id="PR00344">
    <property type="entry name" value="BCTRLSENSOR"/>
</dbReference>
<evidence type="ECO:0000259" key="8">
    <source>
        <dbReference type="PROSITE" id="PS50112"/>
    </source>
</evidence>
<keyword evidence="6" id="KW-0472">Membrane</keyword>
<feature type="domain" description="PAC" evidence="9">
    <location>
        <begin position="87"/>
        <end position="139"/>
    </location>
</feature>
<proteinExistence type="predicted"/>
<dbReference type="SMART" id="SM00086">
    <property type="entry name" value="PAC"/>
    <property type="match status" value="1"/>
</dbReference>
<dbReference type="PROSITE" id="PS50109">
    <property type="entry name" value="HIS_KIN"/>
    <property type="match status" value="1"/>
</dbReference>
<dbReference type="InterPro" id="IPR036890">
    <property type="entry name" value="HATPase_C_sf"/>
</dbReference>